<dbReference type="SUPFAM" id="SSF142921">
    <property type="entry name" value="WGR domain-like"/>
    <property type="match status" value="1"/>
</dbReference>
<proteinExistence type="predicted"/>
<sequence length="73" mass="8815">MRFFLRRTDSERNMDRYYSIETVPGLFGQFGVERHWGRRGTTGQTRTDWFETLDAALAKARIIVERKRRKGYR</sequence>
<dbReference type="EMBL" id="JXMU01000018">
    <property type="protein sequence ID" value="KPB00671.1"/>
    <property type="molecule type" value="Genomic_DNA"/>
</dbReference>
<evidence type="ECO:0000313" key="2">
    <source>
        <dbReference type="EMBL" id="KPB00671.1"/>
    </source>
</evidence>
<dbReference type="Proteomes" id="UP000038011">
    <property type="component" value="Unassembled WGS sequence"/>
</dbReference>
<keyword evidence="3" id="KW-1185">Reference proteome</keyword>
<dbReference type="InterPro" id="IPR049809">
    <property type="entry name" value="YehF/YfeS-like_WGR"/>
</dbReference>
<evidence type="ECO:0000259" key="1">
    <source>
        <dbReference type="PROSITE" id="PS51977"/>
    </source>
</evidence>
<dbReference type="PROSITE" id="PS51977">
    <property type="entry name" value="WGR"/>
    <property type="match status" value="1"/>
</dbReference>
<dbReference type="CDD" id="cd07996">
    <property type="entry name" value="WGR_MMR_like"/>
    <property type="match status" value="1"/>
</dbReference>
<dbReference type="Gene3D" id="2.20.140.10">
    <property type="entry name" value="WGR domain"/>
    <property type="match status" value="1"/>
</dbReference>
<dbReference type="SMART" id="SM00773">
    <property type="entry name" value="WGR"/>
    <property type="match status" value="1"/>
</dbReference>
<dbReference type="STRING" id="1514904.SU32_12720"/>
<protein>
    <recommendedName>
        <fullName evidence="1">WGR domain-containing protein</fullName>
    </recommendedName>
</protein>
<dbReference type="InterPro" id="IPR036930">
    <property type="entry name" value="WGR_dom_sf"/>
</dbReference>
<comment type="caution">
    <text evidence="2">The sequence shown here is derived from an EMBL/GenBank/DDBJ whole genome shotgun (WGS) entry which is preliminary data.</text>
</comment>
<dbReference type="AlphaFoldDB" id="A0A0N0E719"/>
<gene>
    <name evidence="2" type="ORF">SU32_12720</name>
</gene>
<dbReference type="OrthoDB" id="5801306at2"/>
<dbReference type="RefSeq" id="WP_053999749.1">
    <property type="nucleotide sequence ID" value="NZ_JXMU01000018.1"/>
</dbReference>
<organism evidence="2 3">
    <name type="scientific">Ahrensia marina</name>
    <dbReference type="NCBI Taxonomy" id="1514904"/>
    <lineage>
        <taxon>Bacteria</taxon>
        <taxon>Pseudomonadati</taxon>
        <taxon>Pseudomonadota</taxon>
        <taxon>Alphaproteobacteria</taxon>
        <taxon>Hyphomicrobiales</taxon>
        <taxon>Ahrensiaceae</taxon>
        <taxon>Ahrensia</taxon>
    </lineage>
</organism>
<dbReference type="InterPro" id="IPR008893">
    <property type="entry name" value="WGR_domain"/>
</dbReference>
<feature type="domain" description="WGR" evidence="1">
    <location>
        <begin position="1"/>
        <end position="73"/>
    </location>
</feature>
<reference evidence="2 3" key="1">
    <citation type="submission" date="2015-01" db="EMBL/GenBank/DDBJ databases">
        <title>Ahrensia donghaiensis sp. nov., a novel dimethylsulphoniopropionate-cleavage bacterium isolated from seawater and emended descriptions of the genus Ahrensia and Ahrensia kielensis.</title>
        <authorList>
            <person name="Liu J."/>
        </authorList>
    </citation>
    <scope>NUCLEOTIDE SEQUENCE [LARGE SCALE GENOMIC DNA]</scope>
    <source>
        <strain evidence="2 3">LZD062</strain>
    </source>
</reference>
<accession>A0A0N0E719</accession>
<evidence type="ECO:0000313" key="3">
    <source>
        <dbReference type="Proteomes" id="UP000038011"/>
    </source>
</evidence>
<name>A0A0N0E719_9HYPH</name>
<dbReference type="PATRIC" id="fig|1514904.3.peg.1396"/>
<dbReference type="Pfam" id="PF05406">
    <property type="entry name" value="WGR"/>
    <property type="match status" value="1"/>
</dbReference>